<sequence length="320" mass="36612">MGWFWGDSNDGDKDKSQDPLKNLDPSLREFLKKESPVKYDSTKSADTTVSSQTKTPEPTSTSTIEDPTKPSVPSQSLYQDGRYAHLWKTYQPQAEVEQAAKSDAEKIQDVIDGYKYRKAEIGRAALENCALEQWDVNECFRSGGWQARLTMCREENRKLERCYTMQGKFLKALGYLSTYDRPPAVDEQIQMHADTLYHRMIDQEKQIEEAKAEGRPVPIFPPLISKSRPGQSDAAQENTKLKASDLSPKVQASFKKRLEGLNDDERLVEERAIQAEIEAGEQVAGQLGKIYEKQDEERRQRKEQGRETISDKFFSIFRGR</sequence>
<gene>
    <name evidence="2" type="ORF">BOTNAR_0305g00130</name>
</gene>
<proteinExistence type="predicted"/>
<feature type="compositionally biased region" description="Basic and acidic residues" evidence="1">
    <location>
        <begin position="26"/>
        <end position="43"/>
    </location>
</feature>
<dbReference type="AlphaFoldDB" id="A0A4Z1I2Z8"/>
<dbReference type="STRING" id="278944.A0A4Z1I2Z8"/>
<accession>A0A4Z1I2Z8</accession>
<keyword evidence="3" id="KW-1185">Reference proteome</keyword>
<evidence type="ECO:0008006" key="4">
    <source>
        <dbReference type="Google" id="ProtNLM"/>
    </source>
</evidence>
<feature type="compositionally biased region" description="Polar residues" evidence="1">
    <location>
        <begin position="228"/>
        <end position="238"/>
    </location>
</feature>
<name>A0A4Z1I2Z8_9HELO</name>
<comment type="caution">
    <text evidence="2">The sequence shown here is derived from an EMBL/GenBank/DDBJ whole genome shotgun (WGS) entry which is preliminary data.</text>
</comment>
<feature type="region of interest" description="Disordered" evidence="1">
    <location>
        <begin position="212"/>
        <end position="245"/>
    </location>
</feature>
<reference evidence="2 3" key="1">
    <citation type="submission" date="2017-12" db="EMBL/GenBank/DDBJ databases">
        <title>Comparative genomics of Botrytis spp.</title>
        <authorList>
            <person name="Valero-Jimenez C.A."/>
            <person name="Tapia P."/>
            <person name="Veloso J."/>
            <person name="Silva-Moreno E."/>
            <person name="Staats M."/>
            <person name="Valdes J.H."/>
            <person name="Van Kan J.A.L."/>
        </authorList>
    </citation>
    <scope>NUCLEOTIDE SEQUENCE [LARGE SCALE GENOMIC DNA]</scope>
    <source>
        <strain evidence="2 3">MUCL2120</strain>
    </source>
</reference>
<dbReference type="Proteomes" id="UP000297452">
    <property type="component" value="Unassembled WGS sequence"/>
</dbReference>
<dbReference type="EMBL" id="PQXJ01000305">
    <property type="protein sequence ID" value="TGO53100.1"/>
    <property type="molecule type" value="Genomic_DNA"/>
</dbReference>
<evidence type="ECO:0000256" key="1">
    <source>
        <dbReference type="SAM" id="MobiDB-lite"/>
    </source>
</evidence>
<feature type="compositionally biased region" description="Polar residues" evidence="1">
    <location>
        <begin position="44"/>
        <end position="75"/>
    </location>
</feature>
<protein>
    <recommendedName>
        <fullName evidence="4">Autophagy-related protein 6</fullName>
    </recommendedName>
</protein>
<feature type="region of interest" description="Disordered" evidence="1">
    <location>
        <begin position="1"/>
        <end position="75"/>
    </location>
</feature>
<evidence type="ECO:0000313" key="3">
    <source>
        <dbReference type="Proteomes" id="UP000297452"/>
    </source>
</evidence>
<dbReference type="OrthoDB" id="2103031at2759"/>
<evidence type="ECO:0000313" key="2">
    <source>
        <dbReference type="EMBL" id="TGO53100.1"/>
    </source>
</evidence>
<organism evidence="2 3">
    <name type="scientific">Botryotinia narcissicola</name>
    <dbReference type="NCBI Taxonomy" id="278944"/>
    <lineage>
        <taxon>Eukaryota</taxon>
        <taxon>Fungi</taxon>
        <taxon>Dikarya</taxon>
        <taxon>Ascomycota</taxon>
        <taxon>Pezizomycotina</taxon>
        <taxon>Leotiomycetes</taxon>
        <taxon>Helotiales</taxon>
        <taxon>Sclerotiniaceae</taxon>
        <taxon>Botryotinia</taxon>
    </lineage>
</organism>